<dbReference type="InterPro" id="IPR001986">
    <property type="entry name" value="Enolpyruvate_Tfrase_dom"/>
</dbReference>
<feature type="region of interest" description="Disordered" evidence="2">
    <location>
        <begin position="422"/>
        <end position="497"/>
    </location>
</feature>
<dbReference type="SUPFAM" id="SSF81901">
    <property type="entry name" value="HCP-like"/>
    <property type="match status" value="1"/>
</dbReference>
<keyword evidence="1" id="KW-0808">Transferase</keyword>
<dbReference type="InterPro" id="IPR013792">
    <property type="entry name" value="RNA3'P_cycl/enolpyr_Trfase_a/b"/>
</dbReference>
<protein>
    <submittedName>
        <fullName evidence="4">NADP+ dependent shikimate 3-dehydrogenase</fullName>
    </submittedName>
</protein>
<feature type="compositionally biased region" description="Basic and acidic residues" evidence="2">
    <location>
        <begin position="484"/>
        <end position="497"/>
    </location>
</feature>
<dbReference type="Gene3D" id="2.30.30.140">
    <property type="match status" value="1"/>
</dbReference>
<dbReference type="InterPro" id="IPR036968">
    <property type="entry name" value="Enolpyruvate_Tfrase_sf"/>
</dbReference>
<feature type="region of interest" description="Disordered" evidence="2">
    <location>
        <begin position="258"/>
        <end position="293"/>
    </location>
</feature>
<comment type="caution">
    <text evidence="4">The sequence shown here is derived from an EMBL/GenBank/DDBJ whole genome shotgun (WGS) entry which is preliminary data.</text>
</comment>
<feature type="compositionally biased region" description="Pro residues" evidence="2">
    <location>
        <begin position="460"/>
        <end position="469"/>
    </location>
</feature>
<dbReference type="Proteomes" id="UP001363151">
    <property type="component" value="Unassembled WGS sequence"/>
</dbReference>
<feature type="compositionally biased region" description="Low complexity" evidence="2">
    <location>
        <begin position="422"/>
        <end position="451"/>
    </location>
</feature>
<dbReference type="InterPro" id="IPR006597">
    <property type="entry name" value="Sel1-like"/>
</dbReference>
<evidence type="ECO:0000256" key="1">
    <source>
        <dbReference type="ARBA" id="ARBA00022679"/>
    </source>
</evidence>
<dbReference type="SMART" id="SM00671">
    <property type="entry name" value="SEL1"/>
    <property type="match status" value="4"/>
</dbReference>
<dbReference type="Pfam" id="PF08238">
    <property type="entry name" value="Sel1"/>
    <property type="match status" value="4"/>
</dbReference>
<feature type="compositionally biased region" description="Low complexity" evidence="2">
    <location>
        <begin position="178"/>
        <end position="189"/>
    </location>
</feature>
<sequence length="785" mass="82671">MVAEMDVAFLIRDRRCAEAGHAASQHRLGELYSAKSDYKQAVRWFTLAAEAGFASAQCELAELFMLGRGAVLWLSRAAAAGVAKAQNHYGRMLQEGRGVAADPRLAAEFFEKAAAQGDTDGMVNLGAACLVGRGVPQDEARARELVSRAADAGDDDARRLLNAMDGRRRSDDDPKAMAEPAPTPKLTAAAKRRRARKAARDRRGGASVEQSTVEDSVVEEAAAPVVEEPVVEEAAAPVVEEAVVEEAAAPVVEEPAVDVPTAPSRDVDGPRSTAPPLDGRERATEAVAAPAPAVDEPAWRRRWGAGLKAGDGVDARDSEGRWFDSVVVDVDGSRVKVHFAAGERAGTRGSTGTTRASGRTAGVGARWSGAGARDLDAAALAALRRLPGDEAAGILRELATMGDRVRNRSAYVSCLANAAPLPRAPAPAVSPALPDAADSAPRAAHAGAPAARGERAEARPPTPAAPPPAASELDARGPSGGGRRPREAEAEAPRDDGFGDATVAEILERLDLRRLLPLFRSHEIDDDSLFHLERRLRRDRACRRRLVRDGEADVAEDERVAAVDGRPPEPPRKSMIAGFLDACRRSGVAPDDERALVGGVVRLPGSKSLSNRALLIAALCEGETTVENLLASDDTERMLEAPGRWASPSRIWAARRSGVRVTSSGALKAPGADLFLGNAGTAMRPLAAVLAAVAATDGGDFPLVIEITDELISQPYVQLTVDLMAKFGVVVDIDGARAGRRVRFAEVLRDMGAPVTLHPTNITVAAATPNLKGIDVDCLDIPDAR</sequence>
<dbReference type="InterPro" id="IPR023193">
    <property type="entry name" value="EPSP_synthase_CS"/>
</dbReference>
<evidence type="ECO:0000313" key="5">
    <source>
        <dbReference type="Proteomes" id="UP001363151"/>
    </source>
</evidence>
<dbReference type="Pfam" id="PF00275">
    <property type="entry name" value="EPSP_synthase"/>
    <property type="match status" value="1"/>
</dbReference>
<feature type="region of interest" description="Disordered" evidence="2">
    <location>
        <begin position="156"/>
        <end position="216"/>
    </location>
</feature>
<evidence type="ECO:0000259" key="3">
    <source>
        <dbReference type="Pfam" id="PF00275"/>
    </source>
</evidence>
<dbReference type="PANTHER" id="PTHR21090:SF5">
    <property type="entry name" value="PENTAFUNCTIONAL AROM POLYPEPTIDE"/>
    <property type="match status" value="1"/>
</dbReference>
<name>A0ABR1FV29_AURAN</name>
<feature type="compositionally biased region" description="Basic residues" evidence="2">
    <location>
        <begin position="190"/>
        <end position="200"/>
    </location>
</feature>
<dbReference type="Gene3D" id="3.65.10.10">
    <property type="entry name" value="Enolpyruvate transferase domain"/>
    <property type="match status" value="1"/>
</dbReference>
<organism evidence="4 5">
    <name type="scientific">Aureococcus anophagefferens</name>
    <name type="common">Harmful bloom alga</name>
    <dbReference type="NCBI Taxonomy" id="44056"/>
    <lineage>
        <taxon>Eukaryota</taxon>
        <taxon>Sar</taxon>
        <taxon>Stramenopiles</taxon>
        <taxon>Ochrophyta</taxon>
        <taxon>Pelagophyceae</taxon>
        <taxon>Pelagomonadales</taxon>
        <taxon>Pelagomonadaceae</taxon>
        <taxon>Aureococcus</taxon>
    </lineage>
</organism>
<dbReference type="PROSITE" id="PS00104">
    <property type="entry name" value="EPSP_SYNTHASE_1"/>
    <property type="match status" value="1"/>
</dbReference>
<feature type="region of interest" description="Disordered" evidence="2">
    <location>
        <begin position="345"/>
        <end position="366"/>
    </location>
</feature>
<dbReference type="PANTHER" id="PTHR21090">
    <property type="entry name" value="AROM/DEHYDROQUINATE SYNTHASE"/>
    <property type="match status" value="1"/>
</dbReference>
<reference evidence="4 5" key="1">
    <citation type="submission" date="2024-03" db="EMBL/GenBank/DDBJ databases">
        <title>Aureococcus anophagefferens CCMP1851 and Kratosvirus quantuckense: Draft genome of a second virus-susceptible host strain in the model system.</title>
        <authorList>
            <person name="Chase E."/>
            <person name="Truchon A.R."/>
            <person name="Schepens W."/>
            <person name="Wilhelm S.W."/>
        </authorList>
    </citation>
    <scope>NUCLEOTIDE SEQUENCE [LARGE SCALE GENOMIC DNA]</scope>
    <source>
        <strain evidence="4 5">CCMP1851</strain>
    </source>
</reference>
<proteinExistence type="predicted"/>
<evidence type="ECO:0000313" key="4">
    <source>
        <dbReference type="EMBL" id="KAK7239259.1"/>
    </source>
</evidence>
<accession>A0ABR1FV29</accession>
<gene>
    <name evidence="4" type="ORF">SO694_00025135</name>
</gene>
<evidence type="ECO:0000256" key="2">
    <source>
        <dbReference type="SAM" id="MobiDB-lite"/>
    </source>
</evidence>
<keyword evidence="5" id="KW-1185">Reference proteome</keyword>
<dbReference type="InterPro" id="IPR011990">
    <property type="entry name" value="TPR-like_helical_dom_sf"/>
</dbReference>
<feature type="domain" description="Enolpyruvate transferase" evidence="3">
    <location>
        <begin position="597"/>
        <end position="693"/>
    </location>
</feature>
<feature type="compositionally biased region" description="Basic and acidic residues" evidence="2">
    <location>
        <begin position="156"/>
        <end position="176"/>
    </location>
</feature>
<dbReference type="SUPFAM" id="SSF55205">
    <property type="entry name" value="EPT/RTPC-like"/>
    <property type="match status" value="1"/>
</dbReference>
<dbReference type="Gene3D" id="1.25.40.10">
    <property type="entry name" value="Tetratricopeptide repeat domain"/>
    <property type="match status" value="1"/>
</dbReference>
<dbReference type="EMBL" id="JBBJCI010000224">
    <property type="protein sequence ID" value="KAK7239259.1"/>
    <property type="molecule type" value="Genomic_DNA"/>
</dbReference>